<reference evidence="2 3" key="1">
    <citation type="journal article" date="2014" name="Genome Announc.">
        <title>Draft Genome Sequence of the Antitrypanosomally Active Sponge-Associated Bacterium Actinokineospora sp. Strain EG49.</title>
        <authorList>
            <person name="Harjes J."/>
            <person name="Ryu T."/>
            <person name="Abdelmohsen U.R."/>
            <person name="Moitinho-Silva L."/>
            <person name="Horn H."/>
            <person name="Ravasi T."/>
            <person name="Hentschel U."/>
        </authorList>
    </citation>
    <scope>NUCLEOTIDE SEQUENCE [LARGE SCALE GENOMIC DNA]</scope>
    <source>
        <strain evidence="2 3">EG49</strain>
    </source>
</reference>
<name>W7IHZ9_9PSEU</name>
<dbReference type="AlphaFoldDB" id="W7IHZ9"/>
<dbReference type="SMART" id="SM00530">
    <property type="entry name" value="HTH_XRE"/>
    <property type="match status" value="1"/>
</dbReference>
<feature type="domain" description="HTH cro/C1-type" evidence="1">
    <location>
        <begin position="31"/>
        <end position="85"/>
    </location>
</feature>
<comment type="caution">
    <text evidence="2">The sequence shown here is derived from an EMBL/GenBank/DDBJ whole genome shotgun (WGS) entry which is preliminary data.</text>
</comment>
<dbReference type="InterPro" id="IPR043917">
    <property type="entry name" value="DUF5753"/>
</dbReference>
<dbReference type="Gene3D" id="1.10.260.40">
    <property type="entry name" value="lambda repressor-like DNA-binding domains"/>
    <property type="match status" value="1"/>
</dbReference>
<proteinExistence type="predicted"/>
<dbReference type="RefSeq" id="WP_035286197.1">
    <property type="nucleotide sequence ID" value="NZ_AYXG01000179.1"/>
</dbReference>
<evidence type="ECO:0000313" key="3">
    <source>
        <dbReference type="Proteomes" id="UP000019277"/>
    </source>
</evidence>
<sequence length="274" mass="30005">MSATITPLHRPGSDGGVRAATLRGLLLARALDDARRAHGFTTRELASAMSMSPAMLNRVMTGRRTPTPLEIGGLCAVLDIPAPHRPVLYRLVRESGRTDWITTPADGEQHLAQIEAAAHSATWFAPDLIPRPLRTTAYSRAVLTATGAHPDTPAPATRDTAPTEVINRFLIHPRALRHPTVPEAVMREQVRHLREAHLSTTRLLPHTVAPYPEFRTLRIAHFPPVVHIEHHTTAVILERPDATAPHTAFLRDVEAVSLGREDTRQALSGRGDNG</sequence>
<evidence type="ECO:0000259" key="1">
    <source>
        <dbReference type="PROSITE" id="PS50943"/>
    </source>
</evidence>
<dbReference type="STRING" id="909613.UO65_4697"/>
<dbReference type="Pfam" id="PF13560">
    <property type="entry name" value="HTH_31"/>
    <property type="match status" value="1"/>
</dbReference>
<dbReference type="OrthoDB" id="3693079at2"/>
<dbReference type="eggNOG" id="COG2944">
    <property type="taxonomic scope" value="Bacteria"/>
</dbReference>
<accession>W7IHZ9</accession>
<gene>
    <name evidence="2" type="ORF">UO65_4697</name>
</gene>
<protein>
    <recommendedName>
        <fullName evidence="1">HTH cro/C1-type domain-containing protein</fullName>
    </recommendedName>
</protein>
<organism evidence="2 3">
    <name type="scientific">Actinokineospora spheciospongiae</name>
    <dbReference type="NCBI Taxonomy" id="909613"/>
    <lineage>
        <taxon>Bacteria</taxon>
        <taxon>Bacillati</taxon>
        <taxon>Actinomycetota</taxon>
        <taxon>Actinomycetes</taxon>
        <taxon>Pseudonocardiales</taxon>
        <taxon>Pseudonocardiaceae</taxon>
        <taxon>Actinokineospora</taxon>
    </lineage>
</organism>
<dbReference type="EMBL" id="AYXG01000179">
    <property type="protein sequence ID" value="EWC59988.1"/>
    <property type="molecule type" value="Genomic_DNA"/>
</dbReference>
<dbReference type="SUPFAM" id="SSF47413">
    <property type="entry name" value="lambda repressor-like DNA-binding domains"/>
    <property type="match status" value="1"/>
</dbReference>
<dbReference type="Proteomes" id="UP000019277">
    <property type="component" value="Unassembled WGS sequence"/>
</dbReference>
<dbReference type="InterPro" id="IPR010982">
    <property type="entry name" value="Lambda_DNA-bd_dom_sf"/>
</dbReference>
<dbReference type="CDD" id="cd00093">
    <property type="entry name" value="HTH_XRE"/>
    <property type="match status" value="1"/>
</dbReference>
<dbReference type="PROSITE" id="PS50943">
    <property type="entry name" value="HTH_CROC1"/>
    <property type="match status" value="1"/>
</dbReference>
<dbReference type="InterPro" id="IPR001387">
    <property type="entry name" value="Cro/C1-type_HTH"/>
</dbReference>
<dbReference type="GO" id="GO:0003677">
    <property type="term" value="F:DNA binding"/>
    <property type="evidence" value="ECO:0007669"/>
    <property type="project" value="InterPro"/>
</dbReference>
<keyword evidence="3" id="KW-1185">Reference proteome</keyword>
<dbReference type="Pfam" id="PF19054">
    <property type="entry name" value="DUF5753"/>
    <property type="match status" value="1"/>
</dbReference>
<evidence type="ECO:0000313" key="2">
    <source>
        <dbReference type="EMBL" id="EWC59988.1"/>
    </source>
</evidence>